<dbReference type="PANTHER" id="PTHR33371">
    <property type="entry name" value="INTERMEMBRANE PHOSPHOLIPID TRANSPORT SYSTEM BINDING PROTEIN MLAD-RELATED"/>
    <property type="match status" value="1"/>
</dbReference>
<gene>
    <name evidence="3" type="ORF">BKG84_26315</name>
</gene>
<evidence type="ECO:0000256" key="1">
    <source>
        <dbReference type="SAM" id="Phobius"/>
    </source>
</evidence>
<proteinExistence type="predicted"/>
<dbReference type="GO" id="GO:0005576">
    <property type="term" value="C:extracellular region"/>
    <property type="evidence" value="ECO:0007669"/>
    <property type="project" value="TreeGrafter"/>
</dbReference>
<dbReference type="EMBL" id="MLIS01000079">
    <property type="protein sequence ID" value="OHU75839.1"/>
    <property type="molecule type" value="Genomic_DNA"/>
</dbReference>
<keyword evidence="1" id="KW-0812">Transmembrane</keyword>
<evidence type="ECO:0000259" key="2">
    <source>
        <dbReference type="Pfam" id="PF02470"/>
    </source>
</evidence>
<dbReference type="Pfam" id="PF02470">
    <property type="entry name" value="MlaD"/>
    <property type="match status" value="1"/>
</dbReference>
<keyword evidence="1" id="KW-1133">Transmembrane helix</keyword>
<reference evidence="3 4" key="1">
    <citation type="submission" date="2016-10" db="EMBL/GenBank/DDBJ databases">
        <title>Evaluation of Human, Veterinary and Environmental Mycobacterium chelonae Isolates by Core Genome Phylogenomic Analysis, Targeted Gene Comparison, and Anti-microbial Susceptibility Patterns: A Tale of Mistaken Identities.</title>
        <authorList>
            <person name="Fogelson S.B."/>
            <person name="Camus A.C."/>
            <person name="Lorenz W."/>
            <person name="Vasireddy R."/>
            <person name="Vasireddy S."/>
            <person name="Smith T."/>
            <person name="Brown-Elliott B.A."/>
            <person name="Wallace R.J.Jr."/>
            <person name="Hasan N.A."/>
            <person name="Reischl U."/>
            <person name="Sanchez S."/>
        </authorList>
    </citation>
    <scope>NUCLEOTIDE SEQUENCE [LARGE SCALE GENOMIC DNA]</scope>
    <source>
        <strain evidence="3 4">15518</strain>
    </source>
</reference>
<sequence>MSSGKSAGKGKAIAVIAALALVSAAIVGAGAYYVKSQLDHITLTAQFDNASGLYESNVVAVLGMPVGKITKITPQSGYVDVQFTVDKHVKVPVDVQAVTLSTSILTDRQVELSPPYRGGPTLQDGDTIGLDKTKTPVEFDRVLSMLDKLSVSLKGDGNGQGPVSDIINAAAGVADGNGDKIKSGLDELSKALRLSSEGGVTTREQMTTIIKNVSSLFDAAATNDGKLRKFSTTIHQLSSVIDDEALGTGNTGRKLNDLVRQAGDILDANRDHIKATILNGNTALKTLADNQRELAETLDLAPLAVENLYNIIDQDNGALRTRLLTDKLLFESQTAKEICNMMGLRQLGCSTGTLQDYGPDFGLTYVLDGLAAMGQK</sequence>
<protein>
    <submittedName>
        <fullName evidence="3">Mammalian cell entry protein</fullName>
    </submittedName>
</protein>
<dbReference type="InterPro" id="IPR005693">
    <property type="entry name" value="Mce"/>
</dbReference>
<accession>A0A1S1LU07</accession>
<feature type="domain" description="Mce/MlaD" evidence="2">
    <location>
        <begin position="40"/>
        <end position="115"/>
    </location>
</feature>
<keyword evidence="4" id="KW-1185">Reference proteome</keyword>
<dbReference type="Proteomes" id="UP000179441">
    <property type="component" value="Unassembled WGS sequence"/>
</dbReference>
<keyword evidence="1" id="KW-0472">Membrane</keyword>
<dbReference type="PANTHER" id="PTHR33371:SF4">
    <property type="entry name" value="INTERMEMBRANE PHOSPHOLIPID TRANSPORT SYSTEM BINDING PROTEIN MLAD"/>
    <property type="match status" value="1"/>
</dbReference>
<dbReference type="NCBIfam" id="TIGR00996">
    <property type="entry name" value="Mtu_fam_mce"/>
    <property type="match status" value="1"/>
</dbReference>
<dbReference type="RefSeq" id="WP_070952918.1">
    <property type="nucleotide sequence ID" value="NZ_MLIS01000079.1"/>
</dbReference>
<feature type="transmembrane region" description="Helical" evidence="1">
    <location>
        <begin position="12"/>
        <end position="34"/>
    </location>
</feature>
<dbReference type="InterPro" id="IPR052336">
    <property type="entry name" value="MlaD_Phospholipid_Transporter"/>
</dbReference>
<evidence type="ECO:0000313" key="4">
    <source>
        <dbReference type="Proteomes" id="UP000179441"/>
    </source>
</evidence>
<organism evidence="3 4">
    <name type="scientific">Mycobacteroides chelonae</name>
    <name type="common">Mycobacterium chelonae</name>
    <dbReference type="NCBI Taxonomy" id="1774"/>
    <lineage>
        <taxon>Bacteria</taxon>
        <taxon>Bacillati</taxon>
        <taxon>Actinomycetota</taxon>
        <taxon>Actinomycetes</taxon>
        <taxon>Mycobacteriales</taxon>
        <taxon>Mycobacteriaceae</taxon>
        <taxon>Mycobacteroides</taxon>
    </lineage>
</organism>
<evidence type="ECO:0000313" key="3">
    <source>
        <dbReference type="EMBL" id="OHU75839.1"/>
    </source>
</evidence>
<dbReference type="AlphaFoldDB" id="A0A1S1LU07"/>
<name>A0A1S1LU07_MYCCH</name>
<comment type="caution">
    <text evidence="3">The sequence shown here is derived from an EMBL/GenBank/DDBJ whole genome shotgun (WGS) entry which is preliminary data.</text>
</comment>
<dbReference type="InterPro" id="IPR003399">
    <property type="entry name" value="Mce/MlaD"/>
</dbReference>